<dbReference type="GO" id="GO:0019631">
    <property type="term" value="P:quinate catabolic process"/>
    <property type="evidence" value="ECO:0007669"/>
    <property type="project" value="TreeGrafter"/>
</dbReference>
<feature type="site" description="Transition state stabilizer" evidence="8 11">
    <location>
        <position position="17"/>
    </location>
</feature>
<dbReference type="PANTHER" id="PTHR21272:SF3">
    <property type="entry name" value="CATABOLIC 3-DEHYDROQUINASE"/>
    <property type="match status" value="1"/>
</dbReference>
<accession>A0A9D1W0G6</accession>
<evidence type="ECO:0000256" key="1">
    <source>
        <dbReference type="ARBA" id="ARBA00001864"/>
    </source>
</evidence>
<evidence type="ECO:0000256" key="2">
    <source>
        <dbReference type="ARBA" id="ARBA00004902"/>
    </source>
</evidence>
<comment type="caution">
    <text evidence="12">The sequence shown here is derived from an EMBL/GenBank/DDBJ whole genome shotgun (WGS) entry which is preliminary data.</text>
</comment>
<evidence type="ECO:0000256" key="11">
    <source>
        <dbReference type="PIRSR" id="PIRSR001399-3"/>
    </source>
</evidence>
<evidence type="ECO:0000256" key="7">
    <source>
        <dbReference type="ARBA" id="ARBA00023239"/>
    </source>
</evidence>
<comment type="similarity">
    <text evidence="3 8">Belongs to the type-II 3-dehydroquinase family.</text>
</comment>
<evidence type="ECO:0000256" key="3">
    <source>
        <dbReference type="ARBA" id="ARBA00011037"/>
    </source>
</evidence>
<keyword evidence="6 8" id="KW-0057">Aromatic amino acid biosynthesis</keyword>
<evidence type="ECO:0000256" key="10">
    <source>
        <dbReference type="PIRSR" id="PIRSR001399-2"/>
    </source>
</evidence>
<feature type="active site" description="Proton donor" evidence="8 9">
    <location>
        <position position="97"/>
    </location>
</feature>
<dbReference type="GO" id="GO:0003855">
    <property type="term" value="F:3-dehydroquinate dehydratase activity"/>
    <property type="evidence" value="ECO:0007669"/>
    <property type="project" value="UniProtKB-UniRule"/>
</dbReference>
<evidence type="ECO:0000256" key="9">
    <source>
        <dbReference type="PIRSR" id="PIRSR001399-1"/>
    </source>
</evidence>
<feature type="binding site" evidence="8 10">
    <location>
        <position position="84"/>
    </location>
    <ligand>
        <name>substrate</name>
    </ligand>
</feature>
<feature type="binding site" evidence="8 10">
    <location>
        <position position="71"/>
    </location>
    <ligand>
        <name>substrate</name>
    </ligand>
</feature>
<feature type="active site" description="Proton acceptor" evidence="8 9">
    <location>
        <position position="22"/>
    </location>
</feature>
<dbReference type="Gene3D" id="3.40.50.9100">
    <property type="entry name" value="Dehydroquinase, class II"/>
    <property type="match status" value="1"/>
</dbReference>
<reference evidence="12" key="2">
    <citation type="submission" date="2021-04" db="EMBL/GenBank/DDBJ databases">
        <authorList>
            <person name="Gilroy R."/>
        </authorList>
    </citation>
    <scope>NUCLEOTIDE SEQUENCE</scope>
    <source>
        <strain evidence="12">2189</strain>
    </source>
</reference>
<comment type="pathway">
    <text evidence="2 8">Metabolic intermediate biosynthesis; chorismate biosynthesis; chorismate from D-erythrose 4-phosphate and phosphoenolpyruvate: step 3/7.</text>
</comment>
<feature type="binding site" evidence="8 10">
    <location>
        <position position="108"/>
    </location>
    <ligand>
        <name>substrate</name>
    </ligand>
</feature>
<dbReference type="GO" id="GO:0009423">
    <property type="term" value="P:chorismate biosynthetic process"/>
    <property type="evidence" value="ECO:0007669"/>
    <property type="project" value="UniProtKB-UniRule"/>
</dbReference>
<comment type="catalytic activity">
    <reaction evidence="1 8">
        <text>3-dehydroquinate = 3-dehydroshikimate + H2O</text>
        <dbReference type="Rhea" id="RHEA:21096"/>
        <dbReference type="ChEBI" id="CHEBI:15377"/>
        <dbReference type="ChEBI" id="CHEBI:16630"/>
        <dbReference type="ChEBI" id="CHEBI:32364"/>
        <dbReference type="EC" id="4.2.1.10"/>
    </reaction>
</comment>
<dbReference type="NCBIfam" id="TIGR01088">
    <property type="entry name" value="aroQ"/>
    <property type="match status" value="1"/>
</dbReference>
<dbReference type="InterPro" id="IPR036441">
    <property type="entry name" value="DHquinase_II_sf"/>
</dbReference>
<evidence type="ECO:0000256" key="6">
    <source>
        <dbReference type="ARBA" id="ARBA00023141"/>
    </source>
</evidence>
<dbReference type="PANTHER" id="PTHR21272">
    <property type="entry name" value="CATABOLIC 3-DEHYDROQUINASE"/>
    <property type="match status" value="1"/>
</dbReference>
<gene>
    <name evidence="8 12" type="primary">aroQ</name>
    <name evidence="12" type="ORF">H9851_02025</name>
</gene>
<proteinExistence type="inferred from homology"/>
<feature type="binding site" evidence="8 10">
    <location>
        <position position="77"/>
    </location>
    <ligand>
        <name>substrate</name>
    </ligand>
</feature>
<dbReference type="NCBIfam" id="NF003807">
    <property type="entry name" value="PRK05395.1-4"/>
    <property type="match status" value="1"/>
</dbReference>
<evidence type="ECO:0000256" key="8">
    <source>
        <dbReference type="HAMAP-Rule" id="MF_00169"/>
    </source>
</evidence>
<dbReference type="NCBIfam" id="NF003805">
    <property type="entry name" value="PRK05395.1-2"/>
    <property type="match status" value="1"/>
</dbReference>
<dbReference type="CDD" id="cd00466">
    <property type="entry name" value="DHQase_II"/>
    <property type="match status" value="1"/>
</dbReference>
<comment type="function">
    <text evidence="8">Catalyzes a trans-dehydration via an enolate intermediate.</text>
</comment>
<dbReference type="NCBIfam" id="NF003806">
    <property type="entry name" value="PRK05395.1-3"/>
    <property type="match status" value="1"/>
</dbReference>
<sequence length="138" mass="15339">MKLLILNGVNLNMTGRREKGVYGTETLEDINAQIERFCKERGASCEFFQSNIEGELCTKIQEADADGIVLNAGAFTHYSYALRDAIASVQTPVVEVHMSNVHAREEFRHHSVISEVCRGTVLGFGKISYLLAVESFLL</sequence>
<protein>
    <recommendedName>
        <fullName evidence="5 8">3-dehydroquinate dehydratase</fullName>
        <shortName evidence="8">3-dehydroquinase</shortName>
        <ecNumber evidence="5 8">4.2.1.10</ecNumber>
    </recommendedName>
    <alternativeName>
        <fullName evidence="8">Type II DHQase</fullName>
    </alternativeName>
</protein>
<keyword evidence="8" id="KW-0028">Amino-acid biosynthesis</keyword>
<dbReference type="Proteomes" id="UP000886847">
    <property type="component" value="Unassembled WGS sequence"/>
</dbReference>
<feature type="binding site" evidence="8 10">
    <location>
        <begin position="98"/>
        <end position="99"/>
    </location>
    <ligand>
        <name>substrate</name>
    </ligand>
</feature>
<evidence type="ECO:0000256" key="5">
    <source>
        <dbReference type="ARBA" id="ARBA00012060"/>
    </source>
</evidence>
<dbReference type="PIRSF" id="PIRSF001399">
    <property type="entry name" value="DHquinase_II"/>
    <property type="match status" value="1"/>
</dbReference>
<dbReference type="GO" id="GO:0009073">
    <property type="term" value="P:aromatic amino acid family biosynthetic process"/>
    <property type="evidence" value="ECO:0007669"/>
    <property type="project" value="UniProtKB-KW"/>
</dbReference>
<comment type="subunit">
    <text evidence="4 8">Homododecamer.</text>
</comment>
<dbReference type="Pfam" id="PF01220">
    <property type="entry name" value="DHquinase_II"/>
    <property type="match status" value="1"/>
</dbReference>
<dbReference type="GO" id="GO:0008652">
    <property type="term" value="P:amino acid biosynthetic process"/>
    <property type="evidence" value="ECO:0007669"/>
    <property type="project" value="UniProtKB-KW"/>
</dbReference>
<dbReference type="EMBL" id="DXEW01000008">
    <property type="protein sequence ID" value="HIX50037.1"/>
    <property type="molecule type" value="Genomic_DNA"/>
</dbReference>
<evidence type="ECO:0000313" key="13">
    <source>
        <dbReference type="Proteomes" id="UP000886847"/>
    </source>
</evidence>
<dbReference type="AlphaFoldDB" id="A0A9D1W0G6"/>
<evidence type="ECO:0000313" key="12">
    <source>
        <dbReference type="EMBL" id="HIX50037.1"/>
    </source>
</evidence>
<reference evidence="12" key="1">
    <citation type="journal article" date="2021" name="PeerJ">
        <title>Extensive microbial diversity within the chicken gut microbiome revealed by metagenomics and culture.</title>
        <authorList>
            <person name="Gilroy R."/>
            <person name="Ravi A."/>
            <person name="Getino M."/>
            <person name="Pursley I."/>
            <person name="Horton D.L."/>
            <person name="Alikhan N.F."/>
            <person name="Baker D."/>
            <person name="Gharbi K."/>
            <person name="Hall N."/>
            <person name="Watson M."/>
            <person name="Adriaenssens E.M."/>
            <person name="Foster-Nyarko E."/>
            <person name="Jarju S."/>
            <person name="Secka A."/>
            <person name="Antonio M."/>
            <person name="Oren A."/>
            <person name="Chaudhuri R.R."/>
            <person name="La Ragione R."/>
            <person name="Hildebrand F."/>
            <person name="Pallen M.J."/>
        </authorList>
    </citation>
    <scope>NUCLEOTIDE SEQUENCE</scope>
    <source>
        <strain evidence="12">2189</strain>
    </source>
</reference>
<dbReference type="EC" id="4.2.1.10" evidence="5 8"/>
<dbReference type="HAMAP" id="MF_00169">
    <property type="entry name" value="AroQ"/>
    <property type="match status" value="1"/>
</dbReference>
<name>A0A9D1W0G6_9FIRM</name>
<keyword evidence="7 8" id="KW-0456">Lyase</keyword>
<dbReference type="InterPro" id="IPR001874">
    <property type="entry name" value="DHquinase_II"/>
</dbReference>
<organism evidence="12 13">
    <name type="scientific">Candidatus Borkfalkia faecavium</name>
    <dbReference type="NCBI Taxonomy" id="2838508"/>
    <lineage>
        <taxon>Bacteria</taxon>
        <taxon>Bacillati</taxon>
        <taxon>Bacillota</taxon>
        <taxon>Clostridia</taxon>
        <taxon>Christensenellales</taxon>
        <taxon>Christensenellaceae</taxon>
        <taxon>Candidatus Borkfalkia</taxon>
    </lineage>
</organism>
<evidence type="ECO:0000256" key="4">
    <source>
        <dbReference type="ARBA" id="ARBA00011193"/>
    </source>
</evidence>
<dbReference type="SUPFAM" id="SSF52304">
    <property type="entry name" value="Type II 3-dehydroquinate dehydratase"/>
    <property type="match status" value="1"/>
</dbReference>